<dbReference type="Gene3D" id="3.30.70.2220">
    <property type="entry name" value="CRISPR-Cas system, Cmr2 subunit, D1 domain, cysteine cluster"/>
    <property type="match status" value="1"/>
</dbReference>
<evidence type="ECO:0000256" key="3">
    <source>
        <dbReference type="SAM" id="Phobius"/>
    </source>
</evidence>
<evidence type="ECO:0000313" key="5">
    <source>
        <dbReference type="EMBL" id="MDP8174512.1"/>
    </source>
</evidence>
<dbReference type="InterPro" id="IPR024615">
    <property type="entry name" value="CRISPR-assoc_Cmr2_N"/>
</dbReference>
<feature type="transmembrane region" description="Helical" evidence="3">
    <location>
        <begin position="29"/>
        <end position="48"/>
    </location>
</feature>
<dbReference type="InterPro" id="IPR038242">
    <property type="entry name" value="Cmr2_N"/>
</dbReference>
<dbReference type="InterPro" id="IPR043128">
    <property type="entry name" value="Rev_trsase/Diguanyl_cyclase"/>
</dbReference>
<dbReference type="GO" id="GO:0000166">
    <property type="term" value="F:nucleotide binding"/>
    <property type="evidence" value="ECO:0007669"/>
    <property type="project" value="UniProtKB-KW"/>
</dbReference>
<organism evidence="5 6">
    <name type="scientific">Phocoenobacter skyensis</name>
    <dbReference type="NCBI Taxonomy" id="97481"/>
    <lineage>
        <taxon>Bacteria</taxon>
        <taxon>Pseudomonadati</taxon>
        <taxon>Pseudomonadota</taxon>
        <taxon>Gammaproteobacteria</taxon>
        <taxon>Pasteurellales</taxon>
        <taxon>Pasteurellaceae</taxon>
        <taxon>Phocoenobacter</taxon>
    </lineage>
</organism>
<dbReference type="NCBIfam" id="TIGR02577">
    <property type="entry name" value="cas_TM1794_Cmr2"/>
    <property type="match status" value="1"/>
</dbReference>
<dbReference type="InterPro" id="IPR013407">
    <property type="entry name" value="CRISPR-assoc_prot_Cmr2"/>
</dbReference>
<dbReference type="InterPro" id="IPR054767">
    <property type="entry name" value="Cas10-Cmr2_palm2"/>
</dbReference>
<dbReference type="EMBL" id="JASAYT010000008">
    <property type="protein sequence ID" value="MDP8174512.1"/>
    <property type="molecule type" value="Genomic_DNA"/>
</dbReference>
<dbReference type="GO" id="GO:0051607">
    <property type="term" value="P:defense response to virus"/>
    <property type="evidence" value="ECO:0007669"/>
    <property type="project" value="UniProtKB-KW"/>
</dbReference>
<dbReference type="Pfam" id="PF22335">
    <property type="entry name" value="Cas10-Cmr2_palm2"/>
    <property type="match status" value="1"/>
</dbReference>
<keyword evidence="3" id="KW-0812">Transmembrane</keyword>
<dbReference type="Gene3D" id="3.30.70.270">
    <property type="match status" value="1"/>
</dbReference>
<evidence type="ECO:0000256" key="1">
    <source>
        <dbReference type="ARBA" id="ARBA00022741"/>
    </source>
</evidence>
<evidence type="ECO:0000259" key="4">
    <source>
        <dbReference type="PROSITE" id="PS50887"/>
    </source>
</evidence>
<keyword evidence="2" id="KW-0051">Antiviral defense</keyword>
<dbReference type="InterPro" id="IPR000160">
    <property type="entry name" value="GGDEF_dom"/>
</dbReference>
<dbReference type="PROSITE" id="PS50887">
    <property type="entry name" value="GGDEF"/>
    <property type="match status" value="1"/>
</dbReference>
<keyword evidence="3" id="KW-1133">Transmembrane helix</keyword>
<dbReference type="AlphaFoldDB" id="A0AAJ6P277"/>
<keyword evidence="3" id="KW-0472">Membrane</keyword>
<keyword evidence="1" id="KW-0547">Nucleotide-binding</keyword>
<sequence length="712" mass="81603">MNKTNKQYFHFTLGPVQSFVGQARRTRDFWAGSFLLSWLSGVAMLSVIKQQRDLVNEELDIDEIILFPKADKQFLTAIEKGCQDDNFAPKQGGIPNRFKAEVHQNFDGSKVVSDVQDAWKALANTIYQYDIEKYKNQLSLERTREIWQEQVENFWEMTWVIVDTIENSSALDRRKNWRIHYLPDQRGIKCSLMGDWQELSGIEGVSKNDNEARKLFWTTVLNSKDKTIADYGENEFLCAMAFIKRRFIRYFDKGFSLTNSETNIPKEKGTLEAIYGWELKNDVPSVNYIAAANWWANILRKCNQDNQQHLIDFFDAFKFNDGNGKLCELNEYNSSVKSIEETIKNNSHIQHLEIKNELSSIDGVLFYKSALENPHNFPKQEGKPNNTEHPELNPQVQKVATALGELIKNFAIGDPSPFYAILIMDGDSLGKQMSDRKKQKYITHALDTFTRKVGKIVSDNNGFLIYAGGDDVLALLPIEDALNCAKEIRNEYENCFKNKNIEANKKNVNIDYSISAAIVYSHINNPLSNALHDIHSLLDDVAKEKTGRNALAVQVCKQSGTVLTWTKPWDTKRLGEEDKETYQRGDTVLDEQNSENRTCVLSSSLENFQKAEKDNPQFSNRFFYKIRENFALFNSKEDGQESSDKETVLLDINHAIKIMAAEFCRSRGVNKEVSLRDAENFVQPLMRLCRDSQGNIKADAALLIKFLANYSQ</sequence>
<reference evidence="5" key="1">
    <citation type="journal article" date="2023" name="Front. Microbiol.">
        <title>Phylogeography and host specificity of Pasteurellaceae pathogenic to sea-farmed fish in the north-east Atlantic.</title>
        <authorList>
            <person name="Gulla S."/>
            <person name="Colquhoun D.J."/>
            <person name="Olsen A.B."/>
            <person name="Spilsberg B."/>
            <person name="Lagesen K."/>
            <person name="Aakesson C.P."/>
            <person name="Strom S."/>
            <person name="Manji F."/>
            <person name="Birkbeck T.H."/>
            <person name="Nilsen H.K."/>
        </authorList>
    </citation>
    <scope>NUCLEOTIDE SEQUENCE</scope>
    <source>
        <strain evidence="5">98B1</strain>
    </source>
</reference>
<comment type="caution">
    <text evidence="5">The sequence shown here is derived from an EMBL/GenBank/DDBJ whole genome shotgun (WGS) entry which is preliminary data.</text>
</comment>
<feature type="domain" description="GGDEF" evidence="4">
    <location>
        <begin position="417"/>
        <end position="556"/>
    </location>
</feature>
<name>A0AAJ6P277_9PAST</name>
<dbReference type="Proteomes" id="UP001231736">
    <property type="component" value="Unassembled WGS sequence"/>
</dbReference>
<gene>
    <name evidence="5" type="primary">cas10</name>
    <name evidence="5" type="ORF">QJU97_03445</name>
</gene>
<protein>
    <submittedName>
        <fullName evidence="5">Type III-B CRISPR-associated protein Cas10/Cmr2</fullName>
    </submittedName>
</protein>
<evidence type="ECO:0000256" key="2">
    <source>
        <dbReference type="ARBA" id="ARBA00023118"/>
    </source>
</evidence>
<proteinExistence type="predicted"/>
<accession>A0AAJ6P277</accession>
<evidence type="ECO:0000313" key="6">
    <source>
        <dbReference type="Proteomes" id="UP001231736"/>
    </source>
</evidence>
<dbReference type="Pfam" id="PF12469">
    <property type="entry name" value="Cmr2_N"/>
    <property type="match status" value="1"/>
</dbReference>
<dbReference type="RefSeq" id="WP_306375724.1">
    <property type="nucleotide sequence ID" value="NZ_JASAYT010000008.1"/>
</dbReference>